<evidence type="ECO:0000259" key="4">
    <source>
        <dbReference type="Pfam" id="PF06429"/>
    </source>
</evidence>
<comment type="caution">
    <text evidence="6">The sequence shown here is derived from an EMBL/GenBank/DDBJ whole genome shotgun (WGS) entry which is preliminary data.</text>
</comment>
<gene>
    <name evidence="6" type="primary">flgF</name>
    <name evidence="6" type="ORF">ENT37_14480</name>
</gene>
<proteinExistence type="inferred from homology"/>
<dbReference type="PANTHER" id="PTHR30435">
    <property type="entry name" value="FLAGELLAR PROTEIN"/>
    <property type="match status" value="1"/>
</dbReference>
<dbReference type="InterPro" id="IPR012836">
    <property type="entry name" value="FlgF"/>
</dbReference>
<dbReference type="Pfam" id="PF22692">
    <property type="entry name" value="LlgE_F_G_D1"/>
    <property type="match status" value="1"/>
</dbReference>
<comment type="subcellular location">
    <subcellularLocation>
        <location evidence="2">Bacterial flagellum basal body</location>
    </subcellularLocation>
</comment>
<evidence type="ECO:0000256" key="1">
    <source>
        <dbReference type="ARBA" id="ARBA00009677"/>
    </source>
</evidence>
<dbReference type="SUPFAM" id="SSF117143">
    <property type="entry name" value="Flagellar hook protein flgE"/>
    <property type="match status" value="1"/>
</dbReference>
<dbReference type="InterPro" id="IPR001444">
    <property type="entry name" value="Flag_bb_rod_N"/>
</dbReference>
<dbReference type="AlphaFoldDB" id="A0A7C4KL01"/>
<dbReference type="NCBIfam" id="TIGR03506">
    <property type="entry name" value="FlgEFG_subfam"/>
    <property type="match status" value="1"/>
</dbReference>
<dbReference type="Pfam" id="PF06429">
    <property type="entry name" value="Flg_bbr_C"/>
    <property type="match status" value="1"/>
</dbReference>
<reference evidence="6" key="1">
    <citation type="journal article" date="2020" name="mSystems">
        <title>Genome- and Community-Level Interaction Insights into Carbon Utilization and Element Cycling Functions of Hydrothermarchaeota in Hydrothermal Sediment.</title>
        <authorList>
            <person name="Zhou Z."/>
            <person name="Liu Y."/>
            <person name="Xu W."/>
            <person name="Pan J."/>
            <person name="Luo Z.H."/>
            <person name="Li M."/>
        </authorList>
    </citation>
    <scope>NUCLEOTIDE SEQUENCE [LARGE SCALE GENOMIC DNA]</scope>
    <source>
        <strain evidence="6">SpSt-573</strain>
    </source>
</reference>
<dbReference type="GO" id="GO:0030694">
    <property type="term" value="C:bacterial-type flagellum basal body, rod"/>
    <property type="evidence" value="ECO:0007669"/>
    <property type="project" value="InterPro"/>
</dbReference>
<evidence type="ECO:0000259" key="3">
    <source>
        <dbReference type="Pfam" id="PF00460"/>
    </source>
</evidence>
<organism evidence="6">
    <name type="scientific">Anaerolinea thermolimosa</name>
    <dbReference type="NCBI Taxonomy" id="229919"/>
    <lineage>
        <taxon>Bacteria</taxon>
        <taxon>Bacillati</taxon>
        <taxon>Chloroflexota</taxon>
        <taxon>Anaerolineae</taxon>
        <taxon>Anaerolineales</taxon>
        <taxon>Anaerolineaceae</taxon>
        <taxon>Anaerolinea</taxon>
    </lineage>
</organism>
<comment type="similarity">
    <text evidence="1 2">Belongs to the flagella basal body rod proteins family.</text>
</comment>
<keyword evidence="6" id="KW-0282">Flagellum</keyword>
<accession>A0A7C4KL01</accession>
<feature type="domain" description="Flagellar hook protein FlgE/F/G-like D1" evidence="5">
    <location>
        <begin position="96"/>
        <end position="160"/>
    </location>
</feature>
<dbReference type="InterPro" id="IPR020013">
    <property type="entry name" value="Flagellar_FlgE/F/G"/>
</dbReference>
<evidence type="ECO:0000259" key="5">
    <source>
        <dbReference type="Pfam" id="PF22692"/>
    </source>
</evidence>
<feature type="domain" description="Flagellar basal body rod protein N-terminal" evidence="3">
    <location>
        <begin position="5"/>
        <end position="35"/>
    </location>
</feature>
<sequence>MIKGFYAAVSGMIANAMRQNVLAHNIANMQTPGFKQVLTTVEDFAHTEVDYSPGNLLRDPAPAPVGMLGLGAQYGPEFVDFAQGGLMMTGNLYDLAIQGDGFFRVQTPDGLRYTRDGRFIRDAQNNLVTIEGYPVLSMGNQPIRLPEGDFNVRPDGTITVNGATVAQLGLSRFQNPAAELSRAGGNLFAGPAQPTGQGTVQVTQGALEMSNTNPTRLMTEMVEVARSYEAAQKMVQNQDELLGKAIASLGRIG</sequence>
<evidence type="ECO:0000256" key="2">
    <source>
        <dbReference type="RuleBase" id="RU362116"/>
    </source>
</evidence>
<dbReference type="GO" id="GO:0071978">
    <property type="term" value="P:bacterial-type flagellum-dependent swarming motility"/>
    <property type="evidence" value="ECO:0007669"/>
    <property type="project" value="TreeGrafter"/>
</dbReference>
<keyword evidence="6" id="KW-0969">Cilium</keyword>
<dbReference type="InterPro" id="IPR010930">
    <property type="entry name" value="Flg_bb/hook_C_dom"/>
</dbReference>
<dbReference type="PANTHER" id="PTHR30435:SF19">
    <property type="entry name" value="FLAGELLAR BASAL-BODY ROD PROTEIN FLGG"/>
    <property type="match status" value="1"/>
</dbReference>
<dbReference type="Pfam" id="PF00460">
    <property type="entry name" value="Flg_bb_rod"/>
    <property type="match status" value="1"/>
</dbReference>
<keyword evidence="6" id="KW-0966">Cell projection</keyword>
<dbReference type="InterPro" id="IPR037925">
    <property type="entry name" value="FlgE/F/G-like"/>
</dbReference>
<dbReference type="EMBL" id="DSYK01000730">
    <property type="protein sequence ID" value="HGS23057.1"/>
    <property type="molecule type" value="Genomic_DNA"/>
</dbReference>
<name>A0A7C4KL01_9CHLR</name>
<protein>
    <submittedName>
        <fullName evidence="6">Flagellar basal-body rod protein FlgF</fullName>
    </submittedName>
</protein>
<dbReference type="NCBIfam" id="TIGR02490">
    <property type="entry name" value="flgF"/>
    <property type="match status" value="1"/>
</dbReference>
<keyword evidence="2" id="KW-0975">Bacterial flagellum</keyword>
<evidence type="ECO:0000313" key="6">
    <source>
        <dbReference type="EMBL" id="HGS23057.1"/>
    </source>
</evidence>
<dbReference type="InterPro" id="IPR053967">
    <property type="entry name" value="LlgE_F_G-like_D1"/>
</dbReference>
<feature type="domain" description="Flagellar basal-body/hook protein C-terminal" evidence="4">
    <location>
        <begin position="204"/>
        <end position="246"/>
    </location>
</feature>